<dbReference type="GO" id="GO:0003677">
    <property type="term" value="F:DNA binding"/>
    <property type="evidence" value="ECO:0007669"/>
    <property type="project" value="InterPro"/>
</dbReference>
<dbReference type="SUPFAM" id="SSF56349">
    <property type="entry name" value="DNA breaking-rejoining enzymes"/>
    <property type="match status" value="1"/>
</dbReference>
<evidence type="ECO:0000256" key="1">
    <source>
        <dbReference type="ARBA" id="ARBA00023172"/>
    </source>
</evidence>
<reference evidence="3 4" key="1">
    <citation type="submission" date="2019-03" db="EMBL/GenBank/DDBJ databases">
        <title>Genomic Encyclopedia of Type Strains, Phase IV (KMG-IV): sequencing the most valuable type-strain genomes for metagenomic binning, comparative biology and taxonomic classification.</title>
        <authorList>
            <person name="Goeker M."/>
        </authorList>
    </citation>
    <scope>NUCLEOTIDE SEQUENCE [LARGE SCALE GENOMIC DNA]</scope>
    <source>
        <strain evidence="3 4">DSM 100556</strain>
    </source>
</reference>
<dbReference type="EMBL" id="SLUO01000003">
    <property type="protein sequence ID" value="TCL59815.1"/>
    <property type="molecule type" value="Genomic_DNA"/>
</dbReference>
<dbReference type="RefSeq" id="WP_031389798.1">
    <property type="nucleotide sequence ID" value="NZ_JPNB01000001.1"/>
</dbReference>
<dbReference type="STRING" id="1469948.GCA_000732725_01057"/>
<dbReference type="AlphaFoldDB" id="A0A4R1R344"/>
<dbReference type="InterPro" id="IPR002104">
    <property type="entry name" value="Integrase_catalytic"/>
</dbReference>
<keyword evidence="4" id="KW-1185">Reference proteome</keyword>
<dbReference type="Gene3D" id="1.10.443.10">
    <property type="entry name" value="Intergrase catalytic core"/>
    <property type="match status" value="1"/>
</dbReference>
<dbReference type="Proteomes" id="UP000295718">
    <property type="component" value="Unassembled WGS sequence"/>
</dbReference>
<dbReference type="InterPro" id="IPR013762">
    <property type="entry name" value="Integrase-like_cat_sf"/>
</dbReference>
<feature type="domain" description="Tyr recombinase" evidence="2">
    <location>
        <begin position="13"/>
        <end position="72"/>
    </location>
</feature>
<sequence>MLTKTGLIINLTPDALTRRFQRALIELKMPPYRFHDLRHYSASIMHAMGVPDQYIMKRGGWSNDRVLKDIYRGTVADYEEKFVCMTNAYFENMHHKLQHRNEKTAD</sequence>
<evidence type="ECO:0000259" key="2">
    <source>
        <dbReference type="Pfam" id="PF00589"/>
    </source>
</evidence>
<dbReference type="Pfam" id="PF00589">
    <property type="entry name" value="Phage_integrase"/>
    <property type="match status" value="1"/>
</dbReference>
<comment type="caution">
    <text evidence="3">The sequence shown here is derived from an EMBL/GenBank/DDBJ whole genome shotgun (WGS) entry which is preliminary data.</text>
</comment>
<protein>
    <submittedName>
        <fullName evidence="3">Phage integrase family protein</fullName>
    </submittedName>
</protein>
<name>A0A4R1R344_9FIRM</name>
<dbReference type="GO" id="GO:0006310">
    <property type="term" value="P:DNA recombination"/>
    <property type="evidence" value="ECO:0007669"/>
    <property type="project" value="UniProtKB-KW"/>
</dbReference>
<evidence type="ECO:0000313" key="3">
    <source>
        <dbReference type="EMBL" id="TCL59815.1"/>
    </source>
</evidence>
<keyword evidence="1" id="KW-0233">DNA recombination</keyword>
<dbReference type="OrthoDB" id="9785687at2"/>
<proteinExistence type="predicted"/>
<organism evidence="3 4">
    <name type="scientific">Kineothrix alysoides</name>
    <dbReference type="NCBI Taxonomy" id="1469948"/>
    <lineage>
        <taxon>Bacteria</taxon>
        <taxon>Bacillati</taxon>
        <taxon>Bacillota</taxon>
        <taxon>Clostridia</taxon>
        <taxon>Lachnospirales</taxon>
        <taxon>Lachnospiraceae</taxon>
        <taxon>Kineothrix</taxon>
    </lineage>
</organism>
<accession>A0A4R1R344</accession>
<dbReference type="InterPro" id="IPR011010">
    <property type="entry name" value="DNA_brk_join_enz"/>
</dbReference>
<evidence type="ECO:0000313" key="4">
    <source>
        <dbReference type="Proteomes" id="UP000295718"/>
    </source>
</evidence>
<gene>
    <name evidence="3" type="ORF">EDD76_1031</name>
</gene>
<dbReference type="GO" id="GO:0015074">
    <property type="term" value="P:DNA integration"/>
    <property type="evidence" value="ECO:0007669"/>
    <property type="project" value="InterPro"/>
</dbReference>